<dbReference type="InterPro" id="IPR036116">
    <property type="entry name" value="FN3_sf"/>
</dbReference>
<dbReference type="SUPFAM" id="SSF49265">
    <property type="entry name" value="Fibronectin type III"/>
    <property type="match status" value="2"/>
</dbReference>
<evidence type="ECO:0000256" key="1">
    <source>
        <dbReference type="ARBA" id="ARBA00022729"/>
    </source>
</evidence>
<dbReference type="Gene3D" id="2.60.40.10">
    <property type="entry name" value="Immunoglobulins"/>
    <property type="match status" value="9"/>
</dbReference>
<comment type="caution">
    <text evidence="4">The sequence shown here is derived from an EMBL/GenBank/DDBJ whole genome shotgun (WGS) entry which is preliminary data.</text>
</comment>
<protein>
    <submittedName>
        <fullName evidence="4">T9SS type A sorting domain-containing protein</fullName>
    </submittedName>
</protein>
<gene>
    <name evidence="4" type="ORF">FKR84_00435</name>
</gene>
<evidence type="ECO:0000313" key="5">
    <source>
        <dbReference type="Proteomes" id="UP000317169"/>
    </source>
</evidence>
<dbReference type="InterPro" id="IPR003961">
    <property type="entry name" value="FN3_dom"/>
</dbReference>
<keyword evidence="5" id="KW-1185">Reference proteome</keyword>
<dbReference type="Pfam" id="PF07705">
    <property type="entry name" value="CARDB"/>
    <property type="match status" value="4"/>
</dbReference>
<keyword evidence="1" id="KW-0732">Signal</keyword>
<evidence type="ECO:0000256" key="2">
    <source>
        <dbReference type="ARBA" id="ARBA00022737"/>
    </source>
</evidence>
<dbReference type="InterPro" id="IPR011635">
    <property type="entry name" value="CARDB"/>
</dbReference>
<dbReference type="SMART" id="SM00060">
    <property type="entry name" value="FN3"/>
    <property type="match status" value="11"/>
</dbReference>
<dbReference type="Pfam" id="PF18962">
    <property type="entry name" value="Por_Secre_tail"/>
    <property type="match status" value="1"/>
</dbReference>
<dbReference type="EMBL" id="VIAR01000001">
    <property type="protein sequence ID" value="TQD40477.1"/>
    <property type="molecule type" value="Genomic_DNA"/>
</dbReference>
<dbReference type="PANTHER" id="PTHR46708:SF2">
    <property type="entry name" value="FIBRONECTIN TYPE-III DOMAIN-CONTAINING PROTEIN"/>
    <property type="match status" value="1"/>
</dbReference>
<dbReference type="Proteomes" id="UP000317169">
    <property type="component" value="Unassembled WGS sequence"/>
</dbReference>
<dbReference type="PROSITE" id="PS50853">
    <property type="entry name" value="FN3"/>
    <property type="match status" value="1"/>
</dbReference>
<feature type="domain" description="Fibronectin type-III" evidence="3">
    <location>
        <begin position="1582"/>
        <end position="1674"/>
    </location>
</feature>
<proteinExistence type="predicted"/>
<dbReference type="RefSeq" id="WP_141420209.1">
    <property type="nucleotide sequence ID" value="NZ_VIAR01000001.1"/>
</dbReference>
<accession>A0A507ZU68</accession>
<dbReference type="CDD" id="cd00063">
    <property type="entry name" value="FN3"/>
    <property type="match status" value="1"/>
</dbReference>
<evidence type="ECO:0000259" key="3">
    <source>
        <dbReference type="PROSITE" id="PS50853"/>
    </source>
</evidence>
<reference evidence="4 5" key="1">
    <citation type="submission" date="2019-06" db="EMBL/GenBank/DDBJ databases">
        <title>Flavibacter putida gen. nov., sp. nov., a novel marine bacterium of the family Flavobacteriaceae isolated from coastal seawater.</title>
        <authorList>
            <person name="Feng X."/>
        </authorList>
    </citation>
    <scope>NUCLEOTIDE SEQUENCE [LARGE SCALE GENOMIC DNA]</scope>
    <source>
        <strain evidence="4 5">PLHSN227</strain>
    </source>
</reference>
<evidence type="ECO:0000313" key="4">
    <source>
        <dbReference type="EMBL" id="TQD40477.1"/>
    </source>
</evidence>
<sequence>MKNFNFLTGIASCVILLFGMLPMHINAQAPTTPSSNLTFSSIDGNRFRLNFTEGDGAERIIIAKANSPVTAVPVDGTDYLADDFGEGNEIAPGEFVVYKGSYNKPTIVGLDHSTTYHLRIYEFNGSSFSTEYLTSSFLEGSQATLTHPEIQASNITFSNVVGSEMTVNWTNGDGTGRILIARADSPVDVEPQNLVDYNSPYYNNFGNSNYEIGTGNYIIYEGSGSSTDVIDLDPNTTYHFALFEYNGDYGKVYLTSTSALNPAPGAIGNQNTVAYPTINSSNMVFSSIDGDRFRYRVDNSSIGNGESRLIIAKAGSPVTAVPVDGNEYTGDNTFGDGDEIAPGEFVVYSGSSTSTQYLSGLQPHTTYYFKVYEYNGSVANTFYLKTSDTNGDPVLEANQATITYPSTQASNITFSDIMVTSMNVNWTNGNGAGRILIARANSPVDVEPQDLVNYNDPYYNDFGVSGYEIGSGNYIIYRGSASGTDINSLESNTTYHFALFEYNGDSGKVYLTSTSTFNPTPGATANQSTDAYTAPTVNANNMTFSSIDGDRLRYRVNNSSVGNGESRLIIAKAGSPVTAVPVDGNEYTGDNTFGDGDEIAPDEFVLYSGTSTGTQYLSGLQPHTTYYFKVFEFNSSGTETIYLTTTDTNGDPVFEANQATITYPTTQASNITFSDIMVTSMNVNWTNGNGAGRILIARANSPVDVEPQDLVNYNDPYYNDFGVSGYEIGSGNYIIYRGSASGTDINSLESNTTYHFALFEYNGDSGKVYLTSTSTFNPTPGATASQITDAYTAPTVNANNMTFSSIDGNRLRYRMYSGDIGNGEKRLVIAKAGSPVTAVPTDGIEYTGDNYFGNGDEIAPDEFVLYSGSSTGTHYLYDLQPHTTYYFKVFEFNSSGTETIYLTTTDTNGNPVLEANQATATYPTVQTGNVFVNSKTTTSFNINWTNGNGARRILVARENEPVNAEPQDLTSYSSSSGGFGNGYYEIGIGNYVLYDGSGTSDNVTNLQPGTNYHFALFEYNGSSGKVYLRPGYTFEAETFGATPTTQVSNVNFAEIGATSMQVNFTRGNGSSRLVIAKKGAPVDVQPSDNTTYLADTNFGAGQEIGANNFVVYNGTDEEFILSNLEETSNYHFAFFEYAINQNNELYLIPGETASRATPAPPTVIPSNFSYTRPCDSDLILNWTSGNGQGRIVILSESPLNTTPTNATNYDANFGYGLGDAIGNGFVVYNGAGNLVPPNLLQASTNYYVNIYEYNGTKTDPIFNMTPLQGFIGDITAPSANCNDIPVVLDENGSATITPEDVGTIPTGDCGTVTAAIDIDTFDCSNLGPNNVTFTITDSDGNTNSCVSIVTVVDETVPTVNTKDITVQLQPNGTATITEDAVDDGSTDACDSLSFDTDITAFDSSDLGDNTVTLTVTDGSGNENSATALVTVIDIAAPTNDDLCNATLLAIGATSNGDAYSNIAASAQNLESGGTCWGGTLDLQTVWFSFEAPGSGNVIVNTNIIGGTLNDTQIAIYESAGDCNDLSSLGNELACSEDTNAGAKAETLVTGLNPGSIYYVQVDGKNTQTGTFGIEISDAGCIAPSDLSLDATTDTTADISWTNNGSETEWIVKYSETPGFDPVTEGSSETVNGSPDFQLNGLSANTNYQLYVKANCGGGDESNFVGPLAFTTDCLGSPNLSFLGTGEFQNGIVSPTQGTPETTYEFAVVYTNEDGIMPPYGFPRVVLDYEGNGSFSNTNDRSVILSPADPTDNNTADGKVYVGSISQLPSGTNWQAYVQVQADACETQIGPFDAPNVLIAPDLEIFANDIVFDNPNPDVSSALQITATIHNNSDLPAENFVAHLENQYNPTAVYPDINVDYLGPQESTNVVWNITTPADPSWNPMEVFIDHTDVIEESNELNNRAMRPFINGDYNLPGAINIEASVSPSLVQLPSGNDKVTISGHAYYTDTAVVLQDSTVAGATVTFVNPITGIQVQTHTNSNGYFYFKTHRGSQPGVYTAPVEVTDFTLTAESPITWELVQGPCLKDLRAKINLFDNHILVGESISGEVVVSNNGCQAVAVETLLEIDQTGGLPLINDVTVPSLDPGESFTYPFTAQFNTEGTYYITAMTDTGSVVQESSENNNFANSTIIVNPAIPDITPVGSASLGTTYLCNASTTQSFGIKNIGYVATGEFDNTIEVYYNGSLEDTFTRTVQNIEPGQSTSVSIPYAYQQTGNYSFVLKCDVPLPDGVVTEILENNNQKSYAIDIIECQADLYIASSCDLLVNPIDLQVPGNVTYSVDVRNKGNATATAPVELQFTLSNGEIYNLVHNQDILPGETVTFITHPVPALNSGGVQLTASVDPNELLEDASRANNSKSETLCWEFSPVERCGYDFWNGTYHENESVQLALGIKAEHLYQASEVKVRFEVSGPGISGWALLGDAAVQNIKNCHGCPYSAALPTQFVFNQTGVYTFRMTSDPDNEYTECNESNNVLIKEVTVANKPDMRILSEYINPTLLNPDPGESIFLDISYENIGYSNINDEMDLTILIDNQEHAVVQNVSGLIKNTTNTIAVPVSYSSEEIGLHVIRAIIDSNLEVNDANRSNNEATRSFIVGEAANLFFDDFYVSNEIPNVGETINIEALIENNGEIDVNADVLFSYVSTAGDTLAIATKPVSLASGANQAVSLPWNVQQSPTIIVAEIINTSELEFDYNDNFATAQLNSFTVSVAATPACEEQYLGSLTASASNGTAPYTYNWSNGTTGEVLDAPAGTYSVTVVDAAGKQAFATGIIEEDSACTPPSCSLSAVSFEIGSECGLNTGVYSTNLVVAYENEPTQGSITVNGTDYPITGSPQSFDIDFTAGPVNYTVSFTEENSCNLTIPTGAVLDACGQDGYVYLNDTDGWTPGNPNIDLNFTPADNITIMEGTASLTTNIEVNDIIVNSGATLNVEQVLTINGNITNNGNFIFKSSENKNGELAAVPSTSVITGEFTIERYMSANRSYRFVSSAVTSSQPIHANWQEGATSNTDNPNPHYGTHITGTTTDQTNGFDATLTGNPSMFTLDAIDQQFVAVPNTDNTNITAGEGYLLFVRGSRAVDLTNNAAIADTTVLRTTGDLFIGDKLQTFNLSNVAGEFNLLANPYQSAVDVTSVLANSQNLNANYVYVYDPTLGTYGSYVTVDLSTGGNSSGSDANQFIQPGQAVQVATAANGATSVLFSETDKTAGQHTSTFRPENLVENNAHITGQLFTAENYNSGGKLHDSFAILFAPGYDNALNNHDAVKPFNFSENIGIGSADSVYSVERREAPLDGEQIALFTNNYEHQAYMLVVTTANLGENTTAYLVDSFTEEETLLNAGENTIGFDVQLDNNASIAVDRFYLRFEDETLSTDGSFIANNLELFPNPTSSEKGFYLTSSLWKDQEVKIDVWDLFGRLIYSSQKSFSNGKLHVNPGKLSNGTYFVELIQDDKRVIKRFIIK</sequence>
<organism evidence="4 5">
    <name type="scientific">Haloflavibacter putidus</name>
    <dbReference type="NCBI Taxonomy" id="2576776"/>
    <lineage>
        <taxon>Bacteria</taxon>
        <taxon>Pseudomonadati</taxon>
        <taxon>Bacteroidota</taxon>
        <taxon>Flavobacteriia</taxon>
        <taxon>Flavobacteriales</taxon>
        <taxon>Flavobacteriaceae</taxon>
        <taxon>Haloflavibacter</taxon>
    </lineage>
</organism>
<dbReference type="InterPro" id="IPR050991">
    <property type="entry name" value="ECM_Regulatory_Proteins"/>
</dbReference>
<dbReference type="OrthoDB" id="643861at2"/>
<dbReference type="PANTHER" id="PTHR46708">
    <property type="entry name" value="TENASCIN"/>
    <property type="match status" value="1"/>
</dbReference>
<name>A0A507ZU68_9FLAO</name>
<dbReference type="InterPro" id="IPR013783">
    <property type="entry name" value="Ig-like_fold"/>
</dbReference>
<dbReference type="InterPro" id="IPR026444">
    <property type="entry name" value="Secre_tail"/>
</dbReference>
<dbReference type="Pfam" id="PF00041">
    <property type="entry name" value="fn3"/>
    <property type="match status" value="1"/>
</dbReference>
<keyword evidence="2" id="KW-0677">Repeat</keyword>
<dbReference type="NCBIfam" id="TIGR04183">
    <property type="entry name" value="Por_Secre_tail"/>
    <property type="match status" value="1"/>
</dbReference>